<name>X1Q672_9ZZZZ</name>
<reference evidence="2" key="1">
    <citation type="journal article" date="2014" name="Front. Microbiol.">
        <title>High frequency of phylogenetically diverse reductive dehalogenase-homologous genes in deep subseafloor sedimentary metagenomes.</title>
        <authorList>
            <person name="Kawai M."/>
            <person name="Futagami T."/>
            <person name="Toyoda A."/>
            <person name="Takaki Y."/>
            <person name="Nishi S."/>
            <person name="Hori S."/>
            <person name="Arai W."/>
            <person name="Tsubouchi T."/>
            <person name="Morono Y."/>
            <person name="Uchiyama I."/>
            <person name="Ito T."/>
            <person name="Fujiyama A."/>
            <person name="Inagaki F."/>
            <person name="Takami H."/>
        </authorList>
    </citation>
    <scope>NUCLEOTIDE SEQUENCE</scope>
    <source>
        <strain evidence="2">Expedition CK06-06</strain>
    </source>
</reference>
<accession>X1Q672</accession>
<evidence type="ECO:0000313" key="2">
    <source>
        <dbReference type="EMBL" id="GAI46555.1"/>
    </source>
</evidence>
<protein>
    <submittedName>
        <fullName evidence="2">Uncharacterized protein</fullName>
    </submittedName>
</protein>
<feature type="region of interest" description="Disordered" evidence="1">
    <location>
        <begin position="30"/>
        <end position="54"/>
    </location>
</feature>
<sequence>MSDELTKLRASIKKSKAVIEAAKTVLVFEGEEHELTAQTEKGEHDQTEEPPRSE</sequence>
<dbReference type="EMBL" id="BARV01024519">
    <property type="protein sequence ID" value="GAI46555.1"/>
    <property type="molecule type" value="Genomic_DNA"/>
</dbReference>
<gene>
    <name evidence="2" type="ORF">S06H3_40008</name>
</gene>
<proteinExistence type="predicted"/>
<dbReference type="AlphaFoldDB" id="X1Q672"/>
<organism evidence="2">
    <name type="scientific">marine sediment metagenome</name>
    <dbReference type="NCBI Taxonomy" id="412755"/>
    <lineage>
        <taxon>unclassified sequences</taxon>
        <taxon>metagenomes</taxon>
        <taxon>ecological metagenomes</taxon>
    </lineage>
</organism>
<feature type="compositionally biased region" description="Basic and acidic residues" evidence="1">
    <location>
        <begin position="40"/>
        <end position="54"/>
    </location>
</feature>
<evidence type="ECO:0000256" key="1">
    <source>
        <dbReference type="SAM" id="MobiDB-lite"/>
    </source>
</evidence>
<comment type="caution">
    <text evidence="2">The sequence shown here is derived from an EMBL/GenBank/DDBJ whole genome shotgun (WGS) entry which is preliminary data.</text>
</comment>